<dbReference type="Gene3D" id="3.40.50.1820">
    <property type="entry name" value="alpha/beta hydrolase"/>
    <property type="match status" value="1"/>
</dbReference>
<proteinExistence type="inferred from homology"/>
<organism evidence="7 8">
    <name type="scientific">Mycena rosella</name>
    <name type="common">Pink bonnet</name>
    <name type="synonym">Agaricus rosellus</name>
    <dbReference type="NCBI Taxonomy" id="1033263"/>
    <lineage>
        <taxon>Eukaryota</taxon>
        <taxon>Fungi</taxon>
        <taxon>Dikarya</taxon>
        <taxon>Basidiomycota</taxon>
        <taxon>Agaricomycotina</taxon>
        <taxon>Agaricomycetes</taxon>
        <taxon>Agaricomycetidae</taxon>
        <taxon>Agaricales</taxon>
        <taxon>Marasmiineae</taxon>
        <taxon>Mycenaceae</taxon>
        <taxon>Mycena</taxon>
    </lineage>
</organism>
<keyword evidence="3" id="KW-0121">Carboxypeptidase</keyword>
<dbReference type="GO" id="GO:0006508">
    <property type="term" value="P:proteolysis"/>
    <property type="evidence" value="ECO:0007669"/>
    <property type="project" value="UniProtKB-KW"/>
</dbReference>
<protein>
    <recommendedName>
        <fullName evidence="2">carboxypeptidase C</fullName>
        <ecNumber evidence="2">3.4.16.5</ecNumber>
    </recommendedName>
</protein>
<keyword evidence="8" id="KW-1185">Reference proteome</keyword>
<comment type="similarity">
    <text evidence="1">Belongs to the peptidase S10 family.</text>
</comment>
<feature type="non-terminal residue" evidence="7">
    <location>
        <position position="94"/>
    </location>
</feature>
<dbReference type="InterPro" id="IPR001563">
    <property type="entry name" value="Peptidase_S10"/>
</dbReference>
<dbReference type="InterPro" id="IPR029058">
    <property type="entry name" value="AB_hydrolase_fold"/>
</dbReference>
<evidence type="ECO:0000256" key="5">
    <source>
        <dbReference type="ARBA" id="ARBA00022801"/>
    </source>
</evidence>
<dbReference type="EMBL" id="JARKIE010000160">
    <property type="protein sequence ID" value="KAJ7673620.1"/>
    <property type="molecule type" value="Genomic_DNA"/>
</dbReference>
<dbReference type="PANTHER" id="PTHR11802">
    <property type="entry name" value="SERINE PROTEASE FAMILY S10 SERINE CARBOXYPEPTIDASE"/>
    <property type="match status" value="1"/>
</dbReference>
<evidence type="ECO:0000256" key="3">
    <source>
        <dbReference type="ARBA" id="ARBA00022645"/>
    </source>
</evidence>
<evidence type="ECO:0000313" key="7">
    <source>
        <dbReference type="EMBL" id="KAJ7673620.1"/>
    </source>
</evidence>
<evidence type="ECO:0000313" key="8">
    <source>
        <dbReference type="Proteomes" id="UP001221757"/>
    </source>
</evidence>
<evidence type="ECO:0000256" key="2">
    <source>
        <dbReference type="ARBA" id="ARBA00012446"/>
    </source>
</evidence>
<keyword evidence="4" id="KW-0645">Protease</keyword>
<keyword evidence="6" id="KW-0325">Glycoprotein</keyword>
<dbReference type="PANTHER" id="PTHR11802:SF113">
    <property type="entry name" value="SERINE CARBOXYPEPTIDASE CTSA-4.1"/>
    <property type="match status" value="1"/>
</dbReference>
<dbReference type="PRINTS" id="PR00724">
    <property type="entry name" value="CRBOXYPTASEC"/>
</dbReference>
<evidence type="ECO:0000256" key="6">
    <source>
        <dbReference type="ARBA" id="ARBA00023180"/>
    </source>
</evidence>
<keyword evidence="5 7" id="KW-0378">Hydrolase</keyword>
<dbReference type="SUPFAM" id="SSF53474">
    <property type="entry name" value="alpha/beta-Hydrolases"/>
    <property type="match status" value="1"/>
</dbReference>
<gene>
    <name evidence="7" type="ORF">B0H17DRAFT_947018</name>
</gene>
<reference evidence="7" key="1">
    <citation type="submission" date="2023-03" db="EMBL/GenBank/DDBJ databases">
        <title>Massive genome expansion in bonnet fungi (Mycena s.s.) driven by repeated elements and novel gene families across ecological guilds.</title>
        <authorList>
            <consortium name="Lawrence Berkeley National Laboratory"/>
            <person name="Harder C.B."/>
            <person name="Miyauchi S."/>
            <person name="Viragh M."/>
            <person name="Kuo A."/>
            <person name="Thoen E."/>
            <person name="Andreopoulos B."/>
            <person name="Lu D."/>
            <person name="Skrede I."/>
            <person name="Drula E."/>
            <person name="Henrissat B."/>
            <person name="Morin E."/>
            <person name="Kohler A."/>
            <person name="Barry K."/>
            <person name="LaButti K."/>
            <person name="Morin E."/>
            <person name="Salamov A."/>
            <person name="Lipzen A."/>
            <person name="Mereny Z."/>
            <person name="Hegedus B."/>
            <person name="Baldrian P."/>
            <person name="Stursova M."/>
            <person name="Weitz H."/>
            <person name="Taylor A."/>
            <person name="Grigoriev I.V."/>
            <person name="Nagy L.G."/>
            <person name="Martin F."/>
            <person name="Kauserud H."/>
        </authorList>
    </citation>
    <scope>NUCLEOTIDE SEQUENCE</scope>
    <source>
        <strain evidence="7">CBHHK067</strain>
    </source>
</reference>
<dbReference type="Proteomes" id="UP001221757">
    <property type="component" value="Unassembled WGS sequence"/>
</dbReference>
<dbReference type="GO" id="GO:0000324">
    <property type="term" value="C:fungal-type vacuole"/>
    <property type="evidence" value="ECO:0007669"/>
    <property type="project" value="TreeGrafter"/>
</dbReference>
<dbReference type="GO" id="GO:0004185">
    <property type="term" value="F:serine-type carboxypeptidase activity"/>
    <property type="evidence" value="ECO:0007669"/>
    <property type="project" value="UniProtKB-EC"/>
</dbReference>
<dbReference type="AlphaFoldDB" id="A0AAD7D1G0"/>
<evidence type="ECO:0000256" key="4">
    <source>
        <dbReference type="ARBA" id="ARBA00022670"/>
    </source>
</evidence>
<name>A0AAD7D1G0_MYCRO</name>
<evidence type="ECO:0000256" key="1">
    <source>
        <dbReference type="ARBA" id="ARBA00009431"/>
    </source>
</evidence>
<dbReference type="Pfam" id="PF00450">
    <property type="entry name" value="Peptidase_S10"/>
    <property type="match status" value="1"/>
</dbReference>
<sequence>VGTCRVVDADRGPVFHPESLNSDANIFFIDQPIGVGFSYADFNETVSTTEETAGDVAAFVAIFFAHFSKFQGRGFHMAGESYAVCLPAALILSL</sequence>
<comment type="caution">
    <text evidence="7">The sequence shown here is derived from an EMBL/GenBank/DDBJ whole genome shotgun (WGS) entry which is preliminary data.</text>
</comment>
<dbReference type="EC" id="3.4.16.5" evidence="2"/>
<accession>A0AAD7D1G0</accession>